<name>A0ACC2W8B7_9TREE</name>
<gene>
    <name evidence="1" type="ORF">QFC19_002630</name>
</gene>
<organism evidence="1 2">
    <name type="scientific">Naganishia cerealis</name>
    <dbReference type="NCBI Taxonomy" id="610337"/>
    <lineage>
        <taxon>Eukaryota</taxon>
        <taxon>Fungi</taxon>
        <taxon>Dikarya</taxon>
        <taxon>Basidiomycota</taxon>
        <taxon>Agaricomycotina</taxon>
        <taxon>Tremellomycetes</taxon>
        <taxon>Filobasidiales</taxon>
        <taxon>Filobasidiaceae</taxon>
        <taxon>Naganishia</taxon>
    </lineage>
</organism>
<protein>
    <submittedName>
        <fullName evidence="1">Uncharacterized protein</fullName>
    </submittedName>
</protein>
<dbReference type="EMBL" id="JASBWR010000023">
    <property type="protein sequence ID" value="KAJ9107887.1"/>
    <property type="molecule type" value="Genomic_DNA"/>
</dbReference>
<sequence>MEDVSPEQKTETDNRFNVGWKRAWNGDLQAMGLRTRLYEYQRKSVAQMLIQEAAPERFQDIKFVKMHEVGKNGYYYIDLYSGEVRRECDVGLYDLPKGGILCEEMGTGKTLITLSLILATSQQRAFPDSAVPRSPIITKIGLAKFPSLRLSPGDYPIRDEAKAEAEGTLSSLALHRHISCRSTHIDEALPLPERAREALKTDLPFYYQYPEQDLNCRRSATQSGANQSKSAGKKIYLSCASLVVVPRLLVKQWQGEIAKHFEEGSLVYITVGEKLPTKEEVLRSHVSFRFTYMVHPTVLTQLIAPSVQLVLISDARFRNAGRELQAQAMEGDYFDIFTDIRWKRVIIDEGHVANTANGGLMHLARKTCSEAFWAVSGTPTKHALSSFSYATCNMPDTGRWSDESLKDLNHLLGILTNLLQMKPFDVTGKSIATSPTTLVINPLRAKEGPVHGAVERVQKIIHSVMVRTREEDIATEVQLPAYEERRHELCLDYMGQLTYNVLQAFFAVNVVTSRRVGPDYLLSPENRSSLLLAFQNLQRACCWYPAGHPDDFNPQFTLDVLEAQLQPKNLESFSDQDQCMMRQAQRWLSAAVKDKAWQSLMPKVSVPIHATQLPVDVLQATSTFPLFENGTALTSAEVTLALRSAASTITDREKITGSLVGAAISARKHETTIFVNRRVTKQARKNQTGTSGKVLHPAAKPPAATKSLRRSERAAAIDLRNIQDIDDEDSEIGQSPHHVPQKRKRGQQAPEHPTRAIAEEENLPLSREVQELQFAFNTLSSKLDWMIAEIVNNEDDRFVVFGKDATVLGQLTESLVLYSVWIWLGCPVVYRHLPSCYVGFGLSDVKAREAAIDIFQHKMRRVCLIEIELAGRGLNLVVANRVIFTEPTWKEDLERQAIARVYRIGQQRSTRCDILFIKGSQEQDILERRHGSKAGEAQDDDVIRNSIANPRFIEDTAPPRHPFIVPLVNTSNPGDMAYRPRSNALAEDPERQDNALAPVPPGLKQEHQETCPSSQPANRARFQSPVHPTDMGPSTASLQVTALHRGETKPNVSAATSITRPMSNKARKRVRLATDSDKE</sequence>
<dbReference type="Proteomes" id="UP001241377">
    <property type="component" value="Unassembled WGS sequence"/>
</dbReference>
<proteinExistence type="predicted"/>
<comment type="caution">
    <text evidence="1">The sequence shown here is derived from an EMBL/GenBank/DDBJ whole genome shotgun (WGS) entry which is preliminary data.</text>
</comment>
<accession>A0ACC2W8B7</accession>
<keyword evidence="2" id="KW-1185">Reference proteome</keyword>
<reference evidence="1" key="1">
    <citation type="submission" date="2023-04" db="EMBL/GenBank/DDBJ databases">
        <title>Draft Genome sequencing of Naganishia species isolated from polar environments using Oxford Nanopore Technology.</title>
        <authorList>
            <person name="Leo P."/>
            <person name="Venkateswaran K."/>
        </authorList>
    </citation>
    <scope>NUCLEOTIDE SEQUENCE</scope>
    <source>
        <strain evidence="1">MNA-CCFEE 5261</strain>
    </source>
</reference>
<evidence type="ECO:0000313" key="1">
    <source>
        <dbReference type="EMBL" id="KAJ9107887.1"/>
    </source>
</evidence>
<evidence type="ECO:0000313" key="2">
    <source>
        <dbReference type="Proteomes" id="UP001241377"/>
    </source>
</evidence>